<dbReference type="NCBIfam" id="NF003816">
    <property type="entry name" value="PRK05406.1-5"/>
    <property type="match status" value="1"/>
</dbReference>
<dbReference type="NCBIfam" id="NF003814">
    <property type="entry name" value="PRK05406.1-3"/>
    <property type="match status" value="1"/>
</dbReference>
<dbReference type="InterPro" id="IPR005501">
    <property type="entry name" value="LamB/YcsF/PxpA-like"/>
</dbReference>
<dbReference type="SUPFAM" id="SSF88713">
    <property type="entry name" value="Glycoside hydrolase/deacetylase"/>
    <property type="match status" value="1"/>
</dbReference>
<reference evidence="2" key="1">
    <citation type="submission" date="2014-12" db="EMBL/GenBank/DDBJ databases">
        <title>Complete genome sequence of a multi-drug resistant Klebsiella pneumoniae.</title>
        <authorList>
            <person name="Hua X."/>
            <person name="Chen Q."/>
            <person name="Li X."/>
            <person name="Feng Y."/>
            <person name="Ruan Z."/>
            <person name="Yu Y."/>
        </authorList>
    </citation>
    <scope>NUCLEOTIDE SEQUENCE [LARGE SCALE GENOMIC DNA]</scope>
    <source>
        <strain evidence="2">5.12</strain>
    </source>
</reference>
<dbReference type="KEGG" id="apel:CA267_000745"/>
<protein>
    <submittedName>
        <fullName evidence="1">LamB/YcsF family protein</fullName>
    </submittedName>
</protein>
<dbReference type="AlphaFoldDB" id="A0A6M4M8F8"/>
<keyword evidence="2" id="KW-1185">Reference proteome</keyword>
<gene>
    <name evidence="1" type="ORF">CA267_000745</name>
</gene>
<name>A0A6M4M8F8_9ALTE</name>
<dbReference type="OrthoDB" id="9773478at2"/>
<dbReference type="Pfam" id="PF03746">
    <property type="entry name" value="LamB_YcsF"/>
    <property type="match status" value="1"/>
</dbReference>
<proteinExistence type="predicted"/>
<dbReference type="RefSeq" id="WP_075609242.1">
    <property type="nucleotide sequence ID" value="NZ_CP052766.1"/>
</dbReference>
<dbReference type="CDD" id="cd10787">
    <property type="entry name" value="LamB_YcsF_like"/>
    <property type="match status" value="1"/>
</dbReference>
<evidence type="ECO:0000313" key="2">
    <source>
        <dbReference type="Proteomes" id="UP000219285"/>
    </source>
</evidence>
<evidence type="ECO:0000313" key="1">
    <source>
        <dbReference type="EMBL" id="QJR79427.1"/>
    </source>
</evidence>
<dbReference type="PANTHER" id="PTHR30292:SF0">
    <property type="entry name" value="5-OXOPROLINASE SUBUNIT A"/>
    <property type="match status" value="1"/>
</dbReference>
<dbReference type="GO" id="GO:0005975">
    <property type="term" value="P:carbohydrate metabolic process"/>
    <property type="evidence" value="ECO:0007669"/>
    <property type="project" value="InterPro"/>
</dbReference>
<accession>A0A6M4M8F8</accession>
<organism evidence="1 2">
    <name type="scientific">Alteromonas pelagimontana</name>
    <dbReference type="NCBI Taxonomy" id="1858656"/>
    <lineage>
        <taxon>Bacteria</taxon>
        <taxon>Pseudomonadati</taxon>
        <taxon>Pseudomonadota</taxon>
        <taxon>Gammaproteobacteria</taxon>
        <taxon>Alteromonadales</taxon>
        <taxon>Alteromonadaceae</taxon>
        <taxon>Alteromonas/Salinimonas group</taxon>
        <taxon>Alteromonas</taxon>
    </lineage>
</organism>
<dbReference type="InterPro" id="IPR011330">
    <property type="entry name" value="Glyco_hydro/deAcase_b/a-brl"/>
</dbReference>
<sequence>MMLNCDLGESYGAWKMPVDERIMAYIDQANIACGFHAGDPLAIQQAIASAKRHGVAIGAHPAYPDLQGFGRRSMKMEREEIIACLHYQVAALAGMAKCQGVAVRYIKPHGALYNDLMKDTALRQAVMQAVAHFEKGALPLMIQAHPAAGEFIHEAEQLGITLLFEAFADRLYSDEGFLVSRHQEGAVLDAEASFEQVNELLDSGKITTESGRRLTIKVDSICVHGDSPDAIAMAQQVREELDKRGLSANQAVPS</sequence>
<reference evidence="1 2" key="2">
    <citation type="submission" date="2020-04" db="EMBL/GenBank/DDBJ databases">
        <title>Complete genome sequence of Alteromonas pelagimontana 5.12T.</title>
        <authorList>
            <person name="Sinha R.K."/>
            <person name="Krishnan K.P."/>
            <person name="Kurian J.P."/>
        </authorList>
    </citation>
    <scope>NUCLEOTIDE SEQUENCE [LARGE SCALE GENOMIC DNA]</scope>
    <source>
        <strain evidence="1 2">5.12</strain>
    </source>
</reference>
<dbReference type="PANTHER" id="PTHR30292">
    <property type="entry name" value="UNCHARACTERIZED PROTEIN YBGL-RELATED"/>
    <property type="match status" value="1"/>
</dbReference>
<dbReference type="Proteomes" id="UP000219285">
    <property type="component" value="Chromosome"/>
</dbReference>
<dbReference type="EMBL" id="CP052766">
    <property type="protein sequence ID" value="QJR79427.1"/>
    <property type="molecule type" value="Genomic_DNA"/>
</dbReference>
<dbReference type="Gene3D" id="3.20.20.370">
    <property type="entry name" value="Glycoside hydrolase/deacetylase"/>
    <property type="match status" value="1"/>
</dbReference>